<reference evidence="3" key="1">
    <citation type="submission" date="2021-02" db="EMBL/GenBank/DDBJ databases">
        <authorList>
            <person name="Dougan E. K."/>
            <person name="Rhodes N."/>
            <person name="Thang M."/>
            <person name="Chan C."/>
        </authorList>
    </citation>
    <scope>NUCLEOTIDE SEQUENCE</scope>
</reference>
<dbReference type="EMBL" id="CAJNNW010032650">
    <property type="protein sequence ID" value="CAE8714523.1"/>
    <property type="molecule type" value="Genomic_DNA"/>
</dbReference>
<comment type="caution">
    <text evidence="3">The sequence shown here is derived from an EMBL/GenBank/DDBJ whole genome shotgun (WGS) entry which is preliminary data.</text>
</comment>
<evidence type="ECO:0000256" key="1">
    <source>
        <dbReference type="SAM" id="MobiDB-lite"/>
    </source>
</evidence>
<accession>A0A813KWH5</accession>
<name>A0A813KWH5_POLGL</name>
<dbReference type="Proteomes" id="UP000626109">
    <property type="component" value="Unassembled WGS sequence"/>
</dbReference>
<keyword evidence="2" id="KW-0732">Signal</keyword>
<evidence type="ECO:0000313" key="4">
    <source>
        <dbReference type="Proteomes" id="UP000626109"/>
    </source>
</evidence>
<feature type="signal peptide" evidence="2">
    <location>
        <begin position="1"/>
        <end position="20"/>
    </location>
</feature>
<evidence type="ECO:0000256" key="2">
    <source>
        <dbReference type="SAM" id="SignalP"/>
    </source>
</evidence>
<gene>
    <name evidence="3" type="ORF">PGLA2088_LOCUS38048</name>
</gene>
<sequence>MGQWLLAATWTASQMLVLSAAPAQLLPSHLWCTSMPRHQATLEAGGVWSHSGSDLRFRADKTCCSLDKVRSVLEYAKVVLDFKYSTMEQQKEFADNVVQGLSRSTSQSPCQPIVAGSLRRRVDAIGQALPLARRGIRLVRRMVFTTLRMHCHMPRGPAERASILREEARAARQMVGILARIGATASALFDGDLAAWRAAGESGLESCFQLPLVASFAGVSTPSSDAVVPGSSAQLHDLRYPFRRSRAEVRTWHGWVDRFSLAFSRLLGKLGYQLKVLTSSLEQAVQGSGSRLFWGAQDLLLSSSASGSGGDHHHWHWPNHPEQPPGLVCTHCALAAAQISADQEAEGELEVPGVMKDAAGWPDALRTPPLRSRLALVLLISNRTSPQTLESAWAGASELVESSEALEVLWLEDSLGEPTATSVRPAFAGDLTQRCLSWLKDRASAAGTAGTAGTMRVIWRRHRVTLTNLEAVAAHLRPIVGESGSAACDGAGSLLMLDLRGAPAQGSARERLHSPAADVDAAEARRLPAVLQELRQRVNPGSLASSPIATPGLQQISLAELQKARAEVRDRPELAWTLRQLGPYLDFQQRAIRAWRDDPDGAGRQIRALVYVCNPLTLCGGHGDRTNGILSAFVLAILTSRAFFIDADSPLPLNLLLQPRRLKDEAGVEGGDFVLDWRVRALGAGIGLASQSWHLDDRVAFQADLGWLVQDPAKVLLVSMNHREIGAMMDHPLLAARAEELGLRRWPHLMARLWDMLFEPTPLLRQRLEEAAEALHLRPPSEEELSSAAVPSSGPLPWEPSTAGGNATAAAGRLAEDLEPSSTGSNQAGGGGSPGFLAIHFRAGNESARLWWDPGRHSLGSLPNFLNCAAKAEAELGLPPSTPWFLSVDTAAALELPEVRRLRQAGKLVVLDEGWHLAHVDRSHVSLGLHGFTDSYVAYLLLASARAIVLSRSYFGETAAEVGAVPHAYFAEGCVHTDLHGA</sequence>
<protein>
    <submittedName>
        <fullName evidence="3">Uncharacterized protein</fullName>
    </submittedName>
</protein>
<feature type="region of interest" description="Disordered" evidence="1">
    <location>
        <begin position="777"/>
        <end position="809"/>
    </location>
</feature>
<organism evidence="3 4">
    <name type="scientific">Polarella glacialis</name>
    <name type="common">Dinoflagellate</name>
    <dbReference type="NCBI Taxonomy" id="89957"/>
    <lineage>
        <taxon>Eukaryota</taxon>
        <taxon>Sar</taxon>
        <taxon>Alveolata</taxon>
        <taxon>Dinophyceae</taxon>
        <taxon>Suessiales</taxon>
        <taxon>Suessiaceae</taxon>
        <taxon>Polarella</taxon>
    </lineage>
</organism>
<dbReference type="AlphaFoldDB" id="A0A813KWH5"/>
<evidence type="ECO:0000313" key="3">
    <source>
        <dbReference type="EMBL" id="CAE8714523.1"/>
    </source>
</evidence>
<feature type="chain" id="PRO_5032985357" evidence="2">
    <location>
        <begin position="21"/>
        <end position="982"/>
    </location>
</feature>
<proteinExistence type="predicted"/>